<dbReference type="GO" id="GO:0030968">
    <property type="term" value="P:endoplasmic reticulum unfolded protein response"/>
    <property type="evidence" value="ECO:0007669"/>
    <property type="project" value="TreeGrafter"/>
</dbReference>
<dbReference type="EMBL" id="JAKELL010000103">
    <property type="protein sequence ID" value="KAH8982209.1"/>
    <property type="molecule type" value="Genomic_DNA"/>
</dbReference>
<keyword evidence="6" id="KW-0143">Chaperone</keyword>
<sequence>MKPGMPFDILLNKDSKRKIRSSVAWKNGERLFGQDAFNIATRFPKDSYNSLKYLLGVPANAEVVSYYSTFAPPALAPSARFTAAVPRGDGADAATWDVEELVAMQFAYVRSLAEDAAGERVQDVVVTVPPFYAQFERDAIADAVELAGLRLLALVNDGAAVAVNYAMTRQFSADAPERHIVYDAGAASSRATVVTFSAHSQGKGKKDTGTLITVNGVGYDRLAGGTELDRRLREILVEKFENKHGVAIREDPKAMMKLWKEADRLKAILSANTEASARVESLLNDIDFSTKVTRQAFESACADMKDRFVQPIFDALDNSNLTLADIDSVILTGGATRIPMVRAALAAAVGEDKIAMNVNSDEAAVLGAALHGASLSRQFRTKNIKISDIAPYDVQVSYLAEHKSVDAPGVRPRTITSTAFARGSRTGTRKTVTFRRKSDFSLAFSYKEPPSSDFPADLLDARISGVAEALANITEAGGIDPIIKATILFSESGFVSVPEAVAYAELKDDSIAGKLKGLFGDSSAEDGSTSTADADASSTSSSVAPKATKPAATPKDITIPLNVTVKFTSVAPMGLEQKREARQRLIKMEAEEAAIAAREEQRNILEGYMYKLRDLLDSDSQHTFVKYSQDSERRAIGRQLKEVSNWFNTHADEAQTKDFVEKRTSLETLERPIVHRVKEIEEFPQALNTSQMWNWHTRIFLTDARTNLTEEEKAGTTGRYTKEELDELEKTLKDHEKWLNEWVEKQKGVPMNHDPVLETEEMRKRAKVLETQLQRLVQKKPPRVRPKTTSSSSSSSSSTQDPQQTEEPAKPSSPPNKHDEL</sequence>
<dbReference type="PROSITE" id="PS01036">
    <property type="entry name" value="HSP70_3"/>
    <property type="match status" value="1"/>
</dbReference>
<comment type="caution">
    <text evidence="8">The sequence shown here is derived from an EMBL/GenBank/DDBJ whole genome shotgun (WGS) entry which is preliminary data.</text>
</comment>
<keyword evidence="9" id="KW-1185">Reference proteome</keyword>
<keyword evidence="5" id="KW-0067">ATP-binding</keyword>
<dbReference type="CDD" id="cd10230">
    <property type="entry name" value="ASKHA_NBD_HSP70_HYOU1"/>
    <property type="match status" value="1"/>
</dbReference>
<name>A0AAD4L6B6_9AGAM</name>
<dbReference type="SUPFAM" id="SSF100934">
    <property type="entry name" value="Heat shock protein 70kD (HSP70), C-terminal subdomain"/>
    <property type="match status" value="1"/>
</dbReference>
<dbReference type="Gene3D" id="3.90.640.10">
    <property type="entry name" value="Actin, Chain A, domain 4"/>
    <property type="match status" value="1"/>
</dbReference>
<keyword evidence="2" id="KW-0732">Signal</keyword>
<feature type="region of interest" description="Disordered" evidence="7">
    <location>
        <begin position="522"/>
        <end position="551"/>
    </location>
</feature>
<evidence type="ECO:0000313" key="8">
    <source>
        <dbReference type="EMBL" id="KAH8982209.1"/>
    </source>
</evidence>
<comment type="subcellular location">
    <subcellularLocation>
        <location evidence="1">Endoplasmic reticulum lumen</location>
    </subcellularLocation>
</comment>
<evidence type="ECO:0000256" key="4">
    <source>
        <dbReference type="ARBA" id="ARBA00022824"/>
    </source>
</evidence>
<dbReference type="Gene3D" id="1.20.1270.10">
    <property type="match status" value="1"/>
</dbReference>
<dbReference type="PRINTS" id="PR00301">
    <property type="entry name" value="HEATSHOCK70"/>
</dbReference>
<evidence type="ECO:0000256" key="5">
    <source>
        <dbReference type="ARBA" id="ARBA00022840"/>
    </source>
</evidence>
<keyword evidence="4" id="KW-0256">Endoplasmic reticulum</keyword>
<dbReference type="FunFam" id="3.90.640.10:FF:000004">
    <property type="entry name" value="Heat shock 70 kDa protein 4"/>
    <property type="match status" value="1"/>
</dbReference>
<feature type="compositionally biased region" description="Basic residues" evidence="7">
    <location>
        <begin position="777"/>
        <end position="786"/>
    </location>
</feature>
<evidence type="ECO:0000313" key="9">
    <source>
        <dbReference type="Proteomes" id="UP001201163"/>
    </source>
</evidence>
<dbReference type="PANTHER" id="PTHR45639">
    <property type="entry name" value="HSC70CB, ISOFORM G-RELATED"/>
    <property type="match status" value="1"/>
</dbReference>
<dbReference type="InterPro" id="IPR029048">
    <property type="entry name" value="HSP70_C_sf"/>
</dbReference>
<dbReference type="GO" id="GO:0140662">
    <property type="term" value="F:ATP-dependent protein folding chaperone"/>
    <property type="evidence" value="ECO:0007669"/>
    <property type="project" value="InterPro"/>
</dbReference>
<dbReference type="Gene3D" id="3.30.420.40">
    <property type="match status" value="2"/>
</dbReference>
<organism evidence="8 9">
    <name type="scientific">Lactarius akahatsu</name>
    <dbReference type="NCBI Taxonomy" id="416441"/>
    <lineage>
        <taxon>Eukaryota</taxon>
        <taxon>Fungi</taxon>
        <taxon>Dikarya</taxon>
        <taxon>Basidiomycota</taxon>
        <taxon>Agaricomycotina</taxon>
        <taxon>Agaricomycetes</taxon>
        <taxon>Russulales</taxon>
        <taxon>Russulaceae</taxon>
        <taxon>Lactarius</taxon>
    </lineage>
</organism>
<evidence type="ECO:0000256" key="6">
    <source>
        <dbReference type="ARBA" id="ARBA00023186"/>
    </source>
</evidence>
<dbReference type="Gene3D" id="3.30.30.30">
    <property type="match status" value="1"/>
</dbReference>
<dbReference type="InterPro" id="IPR043129">
    <property type="entry name" value="ATPase_NBD"/>
</dbReference>
<dbReference type="GO" id="GO:0034663">
    <property type="term" value="C:endoplasmic reticulum chaperone complex"/>
    <property type="evidence" value="ECO:0007669"/>
    <property type="project" value="TreeGrafter"/>
</dbReference>
<evidence type="ECO:0000256" key="7">
    <source>
        <dbReference type="SAM" id="MobiDB-lite"/>
    </source>
</evidence>
<dbReference type="InterPro" id="IPR029047">
    <property type="entry name" value="HSP70_peptide-bd_sf"/>
</dbReference>
<feature type="region of interest" description="Disordered" evidence="7">
    <location>
        <begin position="774"/>
        <end position="821"/>
    </location>
</feature>
<gene>
    <name evidence="8" type="ORF">EDB92DRAFT_1894910</name>
</gene>
<reference evidence="8" key="1">
    <citation type="submission" date="2022-01" db="EMBL/GenBank/DDBJ databases">
        <title>Comparative genomics reveals a dynamic genome evolution in the ectomycorrhizal milk-cap (Lactarius) mushrooms.</title>
        <authorList>
            <consortium name="DOE Joint Genome Institute"/>
            <person name="Lebreton A."/>
            <person name="Tang N."/>
            <person name="Kuo A."/>
            <person name="LaButti K."/>
            <person name="Drula E."/>
            <person name="Barry K."/>
            <person name="Clum A."/>
            <person name="Lipzen A."/>
            <person name="Mousain D."/>
            <person name="Ng V."/>
            <person name="Wang R."/>
            <person name="Wang X."/>
            <person name="Dai Y."/>
            <person name="Henrissat B."/>
            <person name="Grigoriev I.V."/>
            <person name="Guerin-Laguette A."/>
            <person name="Yu F."/>
            <person name="Martin F.M."/>
        </authorList>
    </citation>
    <scope>NUCLEOTIDE SEQUENCE</scope>
    <source>
        <strain evidence="8">QP</strain>
    </source>
</reference>
<dbReference type="PANTHER" id="PTHR45639:SF3">
    <property type="entry name" value="HYPOXIA UP-REGULATED PROTEIN 1"/>
    <property type="match status" value="1"/>
</dbReference>
<evidence type="ECO:0000256" key="3">
    <source>
        <dbReference type="ARBA" id="ARBA00022741"/>
    </source>
</evidence>
<keyword evidence="3" id="KW-0547">Nucleotide-binding</keyword>
<dbReference type="Pfam" id="PF00012">
    <property type="entry name" value="HSP70"/>
    <property type="match status" value="1"/>
</dbReference>
<dbReference type="Gene3D" id="2.60.34.10">
    <property type="entry name" value="Substrate Binding Domain Of DNAk, Chain A, domain 1"/>
    <property type="match status" value="1"/>
</dbReference>
<dbReference type="InterPro" id="IPR018181">
    <property type="entry name" value="Heat_shock_70_CS"/>
</dbReference>
<dbReference type="SUPFAM" id="SSF53067">
    <property type="entry name" value="Actin-like ATPase domain"/>
    <property type="match status" value="2"/>
</dbReference>
<evidence type="ECO:0000256" key="1">
    <source>
        <dbReference type="ARBA" id="ARBA00004319"/>
    </source>
</evidence>
<accession>A0AAD4L6B6</accession>
<dbReference type="AlphaFoldDB" id="A0AAD4L6B6"/>
<protein>
    <submittedName>
        <fullName evidence="8">Actin-like ATPase domain-containing protein</fullName>
    </submittedName>
</protein>
<dbReference type="GO" id="GO:0005524">
    <property type="term" value="F:ATP binding"/>
    <property type="evidence" value="ECO:0007669"/>
    <property type="project" value="UniProtKB-KW"/>
</dbReference>
<dbReference type="GO" id="GO:0005788">
    <property type="term" value="C:endoplasmic reticulum lumen"/>
    <property type="evidence" value="ECO:0007669"/>
    <property type="project" value="UniProtKB-SubCell"/>
</dbReference>
<evidence type="ECO:0000256" key="2">
    <source>
        <dbReference type="ARBA" id="ARBA00022729"/>
    </source>
</evidence>
<proteinExistence type="predicted"/>
<feature type="compositionally biased region" description="Low complexity" evidence="7">
    <location>
        <begin position="788"/>
        <end position="799"/>
    </location>
</feature>
<dbReference type="InterPro" id="IPR013126">
    <property type="entry name" value="Hsp_70_fam"/>
</dbReference>
<dbReference type="Proteomes" id="UP001201163">
    <property type="component" value="Unassembled WGS sequence"/>
</dbReference>